<evidence type="ECO:0008006" key="3">
    <source>
        <dbReference type="Google" id="ProtNLM"/>
    </source>
</evidence>
<sequence length="118" mass="12751">MDAAGVLGVAPAVAAALAKPGANERVWPAFQFIPRVDLPNTVADPVLRFVALAEGQQPARPVPLPLLWTVRQEDRVYGYVSYDSEVFDSDCAAERIRANLALLDELTVGIPAPQTEPR</sequence>
<dbReference type="EMBL" id="BONZ01000075">
    <property type="protein sequence ID" value="GIH18945.1"/>
    <property type="molecule type" value="Genomic_DNA"/>
</dbReference>
<name>A0A8J3QWZ0_9ACTN</name>
<accession>A0A8J3QWZ0</accession>
<proteinExistence type="predicted"/>
<protein>
    <recommendedName>
        <fullName evidence="3">Condensation domain-containing protein</fullName>
    </recommendedName>
</protein>
<dbReference type="AlphaFoldDB" id="A0A8J3QWZ0"/>
<evidence type="ECO:0000313" key="2">
    <source>
        <dbReference type="Proteomes" id="UP000642748"/>
    </source>
</evidence>
<comment type="caution">
    <text evidence="1">The sequence shown here is derived from an EMBL/GenBank/DDBJ whole genome shotgun (WGS) entry which is preliminary data.</text>
</comment>
<keyword evidence="2" id="KW-1185">Reference proteome</keyword>
<gene>
    <name evidence="1" type="ORF">Raf01_71170</name>
</gene>
<organism evidence="1 2">
    <name type="scientific">Rugosimonospora africana</name>
    <dbReference type="NCBI Taxonomy" id="556532"/>
    <lineage>
        <taxon>Bacteria</taxon>
        <taxon>Bacillati</taxon>
        <taxon>Actinomycetota</taxon>
        <taxon>Actinomycetes</taxon>
        <taxon>Micromonosporales</taxon>
        <taxon>Micromonosporaceae</taxon>
        <taxon>Rugosimonospora</taxon>
    </lineage>
</organism>
<dbReference type="RefSeq" id="WP_203922433.1">
    <property type="nucleotide sequence ID" value="NZ_BONZ01000075.1"/>
</dbReference>
<dbReference type="Proteomes" id="UP000642748">
    <property type="component" value="Unassembled WGS sequence"/>
</dbReference>
<reference evidence="1" key="1">
    <citation type="submission" date="2021-01" db="EMBL/GenBank/DDBJ databases">
        <title>Whole genome shotgun sequence of Rugosimonospora africana NBRC 104875.</title>
        <authorList>
            <person name="Komaki H."/>
            <person name="Tamura T."/>
        </authorList>
    </citation>
    <scope>NUCLEOTIDE SEQUENCE</scope>
    <source>
        <strain evidence="1">NBRC 104875</strain>
    </source>
</reference>
<evidence type="ECO:0000313" key="1">
    <source>
        <dbReference type="EMBL" id="GIH18945.1"/>
    </source>
</evidence>